<dbReference type="AlphaFoldDB" id="C1MPE9"/>
<dbReference type="NCBIfam" id="TIGR01197">
    <property type="entry name" value="nramp"/>
    <property type="match status" value="1"/>
</dbReference>
<dbReference type="NCBIfam" id="NF037982">
    <property type="entry name" value="Nramp_1"/>
    <property type="match status" value="1"/>
</dbReference>
<feature type="transmembrane region" description="Helical" evidence="7">
    <location>
        <begin position="298"/>
        <end position="318"/>
    </location>
</feature>
<dbReference type="OrthoDB" id="409173at2759"/>
<feature type="transmembrane region" description="Helical" evidence="7">
    <location>
        <begin position="338"/>
        <end position="356"/>
    </location>
</feature>
<dbReference type="PANTHER" id="PTHR11706:SF33">
    <property type="entry name" value="NATURAL RESISTANCE-ASSOCIATED MACROPHAGE PROTEIN 2"/>
    <property type="match status" value="1"/>
</dbReference>
<dbReference type="Pfam" id="PF01566">
    <property type="entry name" value="Nramp"/>
    <property type="match status" value="1"/>
</dbReference>
<feature type="transmembrane region" description="Helical" evidence="7">
    <location>
        <begin position="437"/>
        <end position="459"/>
    </location>
</feature>
<evidence type="ECO:0000256" key="4">
    <source>
        <dbReference type="ARBA" id="ARBA00022692"/>
    </source>
</evidence>
<organism evidence="9">
    <name type="scientific">Micromonas pusilla (strain CCMP1545)</name>
    <name type="common">Picoplanktonic green alga</name>
    <dbReference type="NCBI Taxonomy" id="564608"/>
    <lineage>
        <taxon>Eukaryota</taxon>
        <taxon>Viridiplantae</taxon>
        <taxon>Chlorophyta</taxon>
        <taxon>Mamiellophyceae</taxon>
        <taxon>Mamiellales</taxon>
        <taxon>Mamiellaceae</taxon>
        <taxon>Micromonas</taxon>
    </lineage>
</organism>
<accession>C1MPE9</accession>
<feature type="transmembrane region" description="Helical" evidence="7">
    <location>
        <begin position="238"/>
        <end position="260"/>
    </location>
</feature>
<dbReference type="InterPro" id="IPR001046">
    <property type="entry name" value="NRAMP_fam"/>
</dbReference>
<dbReference type="PANTHER" id="PTHR11706">
    <property type="entry name" value="SOLUTE CARRIER PROTEIN FAMILY 11 MEMBER"/>
    <property type="match status" value="1"/>
</dbReference>
<feature type="transmembrane region" description="Helical" evidence="7">
    <location>
        <begin position="403"/>
        <end position="425"/>
    </location>
</feature>
<evidence type="ECO:0000256" key="7">
    <source>
        <dbReference type="SAM" id="Phobius"/>
    </source>
</evidence>
<evidence type="ECO:0000256" key="5">
    <source>
        <dbReference type="ARBA" id="ARBA00022989"/>
    </source>
</evidence>
<dbReference type="STRING" id="564608.C1MPE9"/>
<dbReference type="GO" id="GO:0005886">
    <property type="term" value="C:plasma membrane"/>
    <property type="evidence" value="ECO:0007669"/>
    <property type="project" value="TreeGrafter"/>
</dbReference>
<feature type="transmembrane region" description="Helical" evidence="7">
    <location>
        <begin position="92"/>
        <end position="115"/>
    </location>
</feature>
<sequence>MGDDDDDETFSWRKFAKFLGPGFLMCIGYVDPGNFESDLQAGCLFGYSLLWVILWATACGLFIQALAVRLALATGWHLSRVMRDEYSNPARYALWFITELAIVASDVPEVIGTALALKLLFGIPTVIGVAITSASTLVFLLLQQLGVRKLEAFMGSLVGVIAVCFVAEMGLLGGGDGEEVMEGVVVPRIRDGNALFIAISLLGAVVMPHNLFLHSALVLSRRFRMGEKPLRTALKYNVLESACALAVTLVINFAVVIVAAQTIDDPSISDERRQEIIDRPLQNAPDMLKHALGSSAKILFAVALLASGQSSTITGTYAGQFVMEGFLELKINPVLRAFLTRSAAIIPSLLVCIIAGDEHAETLIVVSSVILFFQLPFALIPLVKFCAAENVMGAMRISNRLAIFTRVLAFVIVLANMTLVVQSIHASGLVNASVGGVFLGVFVALSSLAYCASLLALSLRPVMQNLTPMVAKRLQATETLEYESEYEARGDGGGKGLLEDLEY</sequence>
<dbReference type="PRINTS" id="PR00447">
    <property type="entry name" value="NATRESASSCMP"/>
</dbReference>
<proteinExistence type="inferred from homology"/>
<feature type="transmembrane region" description="Helical" evidence="7">
    <location>
        <begin position="154"/>
        <end position="174"/>
    </location>
</feature>
<evidence type="ECO:0000256" key="6">
    <source>
        <dbReference type="ARBA" id="ARBA00023136"/>
    </source>
</evidence>
<comment type="subcellular location">
    <subcellularLocation>
        <location evidence="1">Membrane</location>
        <topology evidence="1">Multi-pass membrane protein</topology>
    </subcellularLocation>
</comment>
<name>C1MPE9_MICPC</name>
<dbReference type="GO" id="GO:0015086">
    <property type="term" value="F:cadmium ion transmembrane transporter activity"/>
    <property type="evidence" value="ECO:0007669"/>
    <property type="project" value="TreeGrafter"/>
</dbReference>
<dbReference type="eggNOG" id="KOG1291">
    <property type="taxonomic scope" value="Eukaryota"/>
</dbReference>
<evidence type="ECO:0000256" key="2">
    <source>
        <dbReference type="ARBA" id="ARBA00009965"/>
    </source>
</evidence>
<feature type="transmembrane region" description="Helical" evidence="7">
    <location>
        <begin position="121"/>
        <end position="142"/>
    </location>
</feature>
<comment type="similarity">
    <text evidence="2">Belongs to the NRAMP (TC 2.A.55) family.</text>
</comment>
<dbReference type="OMA" id="AQNCKKH"/>
<keyword evidence="6 7" id="KW-0472">Membrane</keyword>
<dbReference type="KEGG" id="mpp:MICPUCDRAFT_32717"/>
<dbReference type="EMBL" id="GG663738">
    <property type="protein sequence ID" value="EEH57514.1"/>
    <property type="molecule type" value="Genomic_DNA"/>
</dbReference>
<keyword evidence="9" id="KW-1185">Reference proteome</keyword>
<dbReference type="GO" id="GO:0005384">
    <property type="term" value="F:manganese ion transmembrane transporter activity"/>
    <property type="evidence" value="ECO:0007669"/>
    <property type="project" value="TreeGrafter"/>
</dbReference>
<keyword evidence="4 7" id="KW-0812">Transmembrane</keyword>
<dbReference type="Proteomes" id="UP000001876">
    <property type="component" value="Unassembled WGS sequence"/>
</dbReference>
<dbReference type="RefSeq" id="XP_003057563.1">
    <property type="nucleotide sequence ID" value="XM_003057517.1"/>
</dbReference>
<dbReference type="NCBIfam" id="NF001923">
    <property type="entry name" value="PRK00701.1"/>
    <property type="match status" value="1"/>
</dbReference>
<dbReference type="GeneID" id="9683085"/>
<protein>
    <submittedName>
        <fullName evidence="8">Metal ion transporter family</fullName>
    </submittedName>
</protein>
<feature type="transmembrane region" description="Helical" evidence="7">
    <location>
        <begin position="362"/>
        <end position="383"/>
    </location>
</feature>
<keyword evidence="5 7" id="KW-1133">Transmembrane helix</keyword>
<evidence type="ECO:0000256" key="3">
    <source>
        <dbReference type="ARBA" id="ARBA00022448"/>
    </source>
</evidence>
<evidence type="ECO:0000313" key="8">
    <source>
        <dbReference type="EMBL" id="EEH57514.1"/>
    </source>
</evidence>
<evidence type="ECO:0000256" key="1">
    <source>
        <dbReference type="ARBA" id="ARBA00004141"/>
    </source>
</evidence>
<feature type="transmembrane region" description="Helical" evidence="7">
    <location>
        <begin position="49"/>
        <end position="72"/>
    </location>
</feature>
<gene>
    <name evidence="8" type="ORF">MICPUCDRAFT_32717</name>
</gene>
<keyword evidence="3" id="KW-0813">Transport</keyword>
<dbReference type="GO" id="GO:0034755">
    <property type="term" value="P:iron ion transmembrane transport"/>
    <property type="evidence" value="ECO:0007669"/>
    <property type="project" value="TreeGrafter"/>
</dbReference>
<feature type="transmembrane region" description="Helical" evidence="7">
    <location>
        <begin position="194"/>
        <end position="217"/>
    </location>
</feature>
<evidence type="ECO:0000313" key="9">
    <source>
        <dbReference type="Proteomes" id="UP000001876"/>
    </source>
</evidence>
<reference evidence="8 9" key="1">
    <citation type="journal article" date="2009" name="Science">
        <title>Green evolution and dynamic adaptations revealed by genomes of the marine picoeukaryotes Micromonas.</title>
        <authorList>
            <person name="Worden A.Z."/>
            <person name="Lee J.H."/>
            <person name="Mock T."/>
            <person name="Rouze P."/>
            <person name="Simmons M.P."/>
            <person name="Aerts A.L."/>
            <person name="Allen A.E."/>
            <person name="Cuvelier M.L."/>
            <person name="Derelle E."/>
            <person name="Everett M.V."/>
            <person name="Foulon E."/>
            <person name="Grimwood J."/>
            <person name="Gundlach H."/>
            <person name="Henrissat B."/>
            <person name="Napoli C."/>
            <person name="McDonald S.M."/>
            <person name="Parker M.S."/>
            <person name="Rombauts S."/>
            <person name="Salamov A."/>
            <person name="Von Dassow P."/>
            <person name="Badger J.H."/>
            <person name="Coutinho P.M."/>
            <person name="Demir E."/>
            <person name="Dubchak I."/>
            <person name="Gentemann C."/>
            <person name="Eikrem W."/>
            <person name="Gready J.E."/>
            <person name="John U."/>
            <person name="Lanier W."/>
            <person name="Lindquist E.A."/>
            <person name="Lucas S."/>
            <person name="Mayer K.F."/>
            <person name="Moreau H."/>
            <person name="Not F."/>
            <person name="Otillar R."/>
            <person name="Panaud O."/>
            <person name="Pangilinan J."/>
            <person name="Paulsen I."/>
            <person name="Piegu B."/>
            <person name="Poliakov A."/>
            <person name="Robbens S."/>
            <person name="Schmutz J."/>
            <person name="Toulza E."/>
            <person name="Wyss T."/>
            <person name="Zelensky A."/>
            <person name="Zhou K."/>
            <person name="Armbrust E.V."/>
            <person name="Bhattacharya D."/>
            <person name="Goodenough U.W."/>
            <person name="Van de Peer Y."/>
            <person name="Grigoriev I.V."/>
        </authorList>
    </citation>
    <scope>NUCLEOTIDE SEQUENCE [LARGE SCALE GENOMIC DNA]</scope>
    <source>
        <strain evidence="8 9">CCMP1545</strain>
    </source>
</reference>